<organism evidence="2 3">
    <name type="scientific">Arthrobacter caoxuetaonis</name>
    <dbReference type="NCBI Taxonomy" id="2886935"/>
    <lineage>
        <taxon>Bacteria</taxon>
        <taxon>Bacillati</taxon>
        <taxon>Actinomycetota</taxon>
        <taxon>Actinomycetes</taxon>
        <taxon>Micrococcales</taxon>
        <taxon>Micrococcaceae</taxon>
        <taxon>Arthrobacter</taxon>
    </lineage>
</organism>
<reference evidence="2" key="1">
    <citation type="submission" date="2021-10" db="EMBL/GenBank/DDBJ databases">
        <title>Novel species in genus Arthrobacter.</title>
        <authorList>
            <person name="Liu Y."/>
        </authorList>
    </citation>
    <scope>NUCLEOTIDE SEQUENCE</scope>
    <source>
        <strain evidence="2">Zg-Y453</strain>
    </source>
</reference>
<feature type="transmembrane region" description="Helical" evidence="1">
    <location>
        <begin position="56"/>
        <end position="75"/>
    </location>
</feature>
<gene>
    <name evidence="2" type="ORF">LJ757_04495</name>
</gene>
<keyword evidence="1" id="KW-0472">Membrane</keyword>
<evidence type="ECO:0000256" key="1">
    <source>
        <dbReference type="SAM" id="Phobius"/>
    </source>
</evidence>
<keyword evidence="1" id="KW-1133">Transmembrane helix</keyword>
<protein>
    <recommendedName>
        <fullName evidence="4">Integral membrane protein</fullName>
    </recommendedName>
</protein>
<name>A0A9X1MD07_9MICC</name>
<feature type="transmembrane region" description="Helical" evidence="1">
    <location>
        <begin position="122"/>
        <end position="139"/>
    </location>
</feature>
<dbReference type="RefSeq" id="WP_227894815.1">
    <property type="nucleotide sequence ID" value="NZ_CP099466.1"/>
</dbReference>
<feature type="transmembrane region" description="Helical" evidence="1">
    <location>
        <begin position="82"/>
        <end position="102"/>
    </location>
</feature>
<comment type="caution">
    <text evidence="2">The sequence shown here is derived from an EMBL/GenBank/DDBJ whole genome shotgun (WGS) entry which is preliminary data.</text>
</comment>
<dbReference type="AlphaFoldDB" id="A0A9X1MD07"/>
<feature type="transmembrane region" description="Helical" evidence="1">
    <location>
        <begin position="26"/>
        <end position="44"/>
    </location>
</feature>
<keyword evidence="1" id="KW-0812">Transmembrane</keyword>
<proteinExistence type="predicted"/>
<dbReference type="EMBL" id="JAJFZV010000004">
    <property type="protein sequence ID" value="MCC3297065.1"/>
    <property type="molecule type" value="Genomic_DNA"/>
</dbReference>
<evidence type="ECO:0008006" key="4">
    <source>
        <dbReference type="Google" id="ProtNLM"/>
    </source>
</evidence>
<sequence>MKKLIKPKPAADPAAPAARNTGPGRLIVAVYGVFALAASARAAFQIATKFDEAPVAYLLSAFAAAVYIVATLSLARSGETSYKVSVAAVGIEMAGVVAVGLLGLLDPAALPDDTVWSGFGQGYGFVPLVLPILGLWWLYRHRNRQHA</sequence>
<dbReference type="Proteomes" id="UP001139158">
    <property type="component" value="Unassembled WGS sequence"/>
</dbReference>
<keyword evidence="3" id="KW-1185">Reference proteome</keyword>
<accession>A0A9X1MD07</accession>
<evidence type="ECO:0000313" key="3">
    <source>
        <dbReference type="Proteomes" id="UP001139158"/>
    </source>
</evidence>
<evidence type="ECO:0000313" key="2">
    <source>
        <dbReference type="EMBL" id="MCC3297065.1"/>
    </source>
</evidence>